<gene>
    <name evidence="1" type="ordered locus">Clos_0732</name>
</gene>
<dbReference type="Proteomes" id="UP000000269">
    <property type="component" value="Chromosome"/>
</dbReference>
<dbReference type="KEGG" id="aoe:Clos_0732"/>
<reference evidence="2" key="1">
    <citation type="submission" date="2007-10" db="EMBL/GenBank/DDBJ databases">
        <title>Complete genome of Alkaliphilus oremlandii OhILAs.</title>
        <authorList>
            <person name="Copeland A."/>
            <person name="Lucas S."/>
            <person name="Lapidus A."/>
            <person name="Barry K."/>
            <person name="Detter J.C."/>
            <person name="Glavina del Rio T."/>
            <person name="Hammon N."/>
            <person name="Israni S."/>
            <person name="Dalin E."/>
            <person name="Tice H."/>
            <person name="Pitluck S."/>
            <person name="Chain P."/>
            <person name="Malfatti S."/>
            <person name="Shin M."/>
            <person name="Vergez L."/>
            <person name="Schmutz J."/>
            <person name="Larimer F."/>
            <person name="Land M."/>
            <person name="Hauser L."/>
            <person name="Kyrpides N."/>
            <person name="Mikhailova N."/>
            <person name="Stolz J.F."/>
            <person name="Dawson A."/>
            <person name="Fisher E."/>
            <person name="Crable B."/>
            <person name="Perera E."/>
            <person name="Lisak J."/>
            <person name="Ranganathan M."/>
            <person name="Basu P."/>
            <person name="Richardson P."/>
        </authorList>
    </citation>
    <scope>NUCLEOTIDE SEQUENCE [LARGE SCALE GENOMIC DNA]</scope>
    <source>
        <strain evidence="2">OhILAs</strain>
    </source>
</reference>
<accession>A8MMC3</accession>
<organism evidence="1 2">
    <name type="scientific">Alkaliphilus oremlandii (strain OhILAs)</name>
    <name type="common">Clostridium oremlandii (strain OhILAs)</name>
    <dbReference type="NCBI Taxonomy" id="350688"/>
    <lineage>
        <taxon>Bacteria</taxon>
        <taxon>Bacillati</taxon>
        <taxon>Bacillota</taxon>
        <taxon>Clostridia</taxon>
        <taxon>Peptostreptococcales</taxon>
        <taxon>Natronincolaceae</taxon>
        <taxon>Alkaliphilus</taxon>
    </lineage>
</organism>
<proteinExistence type="predicted"/>
<dbReference type="AlphaFoldDB" id="A8MMC3"/>
<protein>
    <submittedName>
        <fullName evidence="1">Uncharacterized protein</fullName>
    </submittedName>
</protein>
<dbReference type="eggNOG" id="ENOG50325RU">
    <property type="taxonomic scope" value="Bacteria"/>
</dbReference>
<sequence length="126" mass="13906">MLFVPAKIPVKSSSYTSIIVPRMQYTERVATNLIIDSKGKATVTASVERYKNITSKVSLSAELQSYKNGKWSEVTTFSDSDNSHRVRLYETHKVSKGYTYRVVVTSTTVHNGTSETGTVTSSSATE</sequence>
<evidence type="ECO:0000313" key="1">
    <source>
        <dbReference type="EMBL" id="ABW18290.1"/>
    </source>
</evidence>
<dbReference type="HOGENOM" id="CLU_148002_0_0_9"/>
<evidence type="ECO:0000313" key="2">
    <source>
        <dbReference type="Proteomes" id="UP000000269"/>
    </source>
</evidence>
<keyword evidence="2" id="KW-1185">Reference proteome</keyword>
<name>A8MMC3_ALKOO</name>
<dbReference type="EMBL" id="CP000853">
    <property type="protein sequence ID" value="ABW18290.1"/>
    <property type="molecule type" value="Genomic_DNA"/>
</dbReference>